<dbReference type="OMA" id="CYCTAVI"/>
<dbReference type="EMBL" id="BEZZ01000111">
    <property type="protein sequence ID" value="GCC26102.1"/>
    <property type="molecule type" value="Genomic_DNA"/>
</dbReference>
<dbReference type="AlphaFoldDB" id="A0A401S6S6"/>
<accession>A0A401S6S6</accession>
<evidence type="ECO:0000313" key="12">
    <source>
        <dbReference type="EMBL" id="GCC26102.1"/>
    </source>
</evidence>
<organism evidence="12 13">
    <name type="scientific">Chiloscyllium punctatum</name>
    <name type="common">Brownbanded bambooshark</name>
    <name type="synonym">Hemiscyllium punctatum</name>
    <dbReference type="NCBI Taxonomy" id="137246"/>
    <lineage>
        <taxon>Eukaryota</taxon>
        <taxon>Metazoa</taxon>
        <taxon>Chordata</taxon>
        <taxon>Craniata</taxon>
        <taxon>Vertebrata</taxon>
        <taxon>Chondrichthyes</taxon>
        <taxon>Elasmobranchii</taxon>
        <taxon>Galeomorphii</taxon>
        <taxon>Galeoidea</taxon>
        <taxon>Orectolobiformes</taxon>
        <taxon>Hemiscylliidae</taxon>
        <taxon>Chiloscyllium</taxon>
    </lineage>
</organism>
<evidence type="ECO:0000259" key="11">
    <source>
        <dbReference type="Pfam" id="PF25508"/>
    </source>
</evidence>
<dbReference type="Proteomes" id="UP000287033">
    <property type="component" value="Unassembled WGS sequence"/>
</dbReference>
<dbReference type="STRING" id="137246.A0A401S6S6"/>
<dbReference type="PANTHER" id="PTHR13800:SF5">
    <property type="entry name" value="TRANSIENT RECEPTOR POTENTIAL CATION CHANNEL SUBFAMILY M MEMBER 5"/>
    <property type="match status" value="1"/>
</dbReference>
<dbReference type="Pfam" id="PF00520">
    <property type="entry name" value="Ion_trans"/>
    <property type="match status" value="1"/>
</dbReference>
<keyword evidence="6 8" id="KW-0472">Membrane</keyword>
<evidence type="ECO:0000256" key="3">
    <source>
        <dbReference type="ARBA" id="ARBA00022692"/>
    </source>
</evidence>
<feature type="domain" description="TRPM-like" evidence="11">
    <location>
        <begin position="362"/>
        <end position="489"/>
    </location>
</feature>
<feature type="transmembrane region" description="Helical" evidence="8">
    <location>
        <begin position="681"/>
        <end position="706"/>
    </location>
</feature>
<dbReference type="InterPro" id="IPR005821">
    <property type="entry name" value="Ion_trans_dom"/>
</dbReference>
<proteinExistence type="predicted"/>
<evidence type="ECO:0000259" key="10">
    <source>
        <dbReference type="Pfam" id="PF18139"/>
    </source>
</evidence>
<dbReference type="Pfam" id="PF25508">
    <property type="entry name" value="TRPM2"/>
    <property type="match status" value="2"/>
</dbReference>
<dbReference type="InterPro" id="IPR050927">
    <property type="entry name" value="TRPM"/>
</dbReference>
<evidence type="ECO:0008006" key="14">
    <source>
        <dbReference type="Google" id="ProtNLM"/>
    </source>
</evidence>
<dbReference type="Pfam" id="PF18139">
    <property type="entry name" value="LSDAT_euk"/>
    <property type="match status" value="1"/>
</dbReference>
<dbReference type="PANTHER" id="PTHR13800">
    <property type="entry name" value="TRANSIENT RECEPTOR POTENTIAL CATION CHANNEL, SUBFAMILY M, MEMBER 6"/>
    <property type="match status" value="1"/>
</dbReference>
<name>A0A401S6S6_CHIPU</name>
<dbReference type="OrthoDB" id="310870at2759"/>
<reference evidence="12 13" key="1">
    <citation type="journal article" date="2018" name="Nat. Ecol. Evol.">
        <title>Shark genomes provide insights into elasmobranch evolution and the origin of vertebrates.</title>
        <authorList>
            <person name="Hara Y"/>
            <person name="Yamaguchi K"/>
            <person name="Onimaru K"/>
            <person name="Kadota M"/>
            <person name="Koyanagi M"/>
            <person name="Keeley SD"/>
            <person name="Tatsumi K"/>
            <person name="Tanaka K"/>
            <person name="Motone F"/>
            <person name="Kageyama Y"/>
            <person name="Nozu R"/>
            <person name="Adachi N"/>
            <person name="Nishimura O"/>
            <person name="Nakagawa R"/>
            <person name="Tanegashima C"/>
            <person name="Kiyatake I"/>
            <person name="Matsumoto R"/>
            <person name="Murakumo K"/>
            <person name="Nishida K"/>
            <person name="Terakita A"/>
            <person name="Kuratani S"/>
            <person name="Sato K"/>
            <person name="Hyodo S Kuraku.S."/>
        </authorList>
    </citation>
    <scope>NUCLEOTIDE SEQUENCE [LARGE SCALE GENOMIC DNA]</scope>
</reference>
<comment type="caution">
    <text evidence="12">The sequence shown here is derived from an EMBL/GenBank/DDBJ whole genome shotgun (WGS) entry which is preliminary data.</text>
</comment>
<keyword evidence="4 8" id="KW-1133">Transmembrane helix</keyword>
<feature type="transmembrane region" description="Helical" evidence="8">
    <location>
        <begin position="911"/>
        <end position="936"/>
    </location>
</feature>
<feature type="domain" description="Ion transport" evidence="9">
    <location>
        <begin position="693"/>
        <end position="948"/>
    </location>
</feature>
<dbReference type="InterPro" id="IPR041491">
    <property type="entry name" value="TRPM_SLOG"/>
</dbReference>
<dbReference type="InterPro" id="IPR057366">
    <property type="entry name" value="TRPM-like"/>
</dbReference>
<keyword evidence="13" id="KW-1185">Reference proteome</keyword>
<gene>
    <name evidence="12" type="ORF">chiPu_0004516</name>
</gene>
<feature type="domain" description="TRPM-like" evidence="11">
    <location>
        <begin position="495"/>
        <end position="580"/>
    </location>
</feature>
<feature type="transmembrane region" description="Helical" evidence="8">
    <location>
        <begin position="765"/>
        <end position="783"/>
    </location>
</feature>
<dbReference type="GO" id="GO:0005886">
    <property type="term" value="C:plasma membrane"/>
    <property type="evidence" value="ECO:0007669"/>
    <property type="project" value="TreeGrafter"/>
</dbReference>
<dbReference type="GO" id="GO:0005227">
    <property type="term" value="F:calcium-activated cation channel activity"/>
    <property type="evidence" value="ECO:0007669"/>
    <property type="project" value="TreeGrafter"/>
</dbReference>
<dbReference type="GO" id="GO:0099604">
    <property type="term" value="F:ligand-gated calcium channel activity"/>
    <property type="evidence" value="ECO:0007669"/>
    <property type="project" value="TreeGrafter"/>
</dbReference>
<evidence type="ECO:0000256" key="7">
    <source>
        <dbReference type="ARBA" id="ARBA00023303"/>
    </source>
</evidence>
<keyword evidence="2" id="KW-0813">Transport</keyword>
<keyword evidence="5" id="KW-0406">Ion transport</keyword>
<keyword evidence="3 8" id="KW-0812">Transmembrane</keyword>
<keyword evidence="7" id="KW-0407">Ion channel</keyword>
<evidence type="ECO:0000256" key="4">
    <source>
        <dbReference type="ARBA" id="ARBA00022989"/>
    </source>
</evidence>
<feature type="transmembrane region" description="Helical" evidence="8">
    <location>
        <begin position="829"/>
        <end position="850"/>
    </location>
</feature>
<protein>
    <recommendedName>
        <fullName evidence="14">TRPM SLOG domain-containing protein</fullName>
    </recommendedName>
</protein>
<evidence type="ECO:0000256" key="1">
    <source>
        <dbReference type="ARBA" id="ARBA00004141"/>
    </source>
</evidence>
<sequence length="1111" mass="127431">MSNSEERQQTTHFIKEECVTCGESRGSQINISHRIYNEFLFVQVSCNTHPAAIFELLTGDWNLPAPNLVVSIVGGEENVLMKPWLRDTIRKGLVKAAQSTGAWIITSGLRAGITRHIGEAVRDHAMANTCSKIKVFAIGISPWRIISDREALANVKKHCPAIYQVEETTEGPLYSLDNNHSHFILVDDATPNGTTTLWLKLLKHISEQRTGYAGTGSIEIPVLCVLVHGHPELLQKVYQGMENSVPWLVLAGSGGIADVIASLMHGPLVPETVQEQLQEKFPRETFSGENILKWTKLIQNIMAKDHILTVHNSEQESSEDLDTIMLKALVKACKSQTQKAQEYLDELKLAVAWNRVDIAKNEIFNGDVEWKSCDLEEVMMDALVNDKPEFVRLFIDNGMNMYDFLTYGRLQELYRSISQKSLLYELLLKKHEEQRLTISGMNSTSHRDTPEKRPKFTLYEVSKVLKDFLHDACKGIFQESNPSRKHLGVKKSITGPEAVPAALVACKILKEMAHLESDTETSQSMKKAKYDQLALDLFGQCYTNSEDRAFYLLIRKTKYWSKTTCLQLATEADAKSFFAHDGVQALLTKIWWGDMSTDTPIWKLLCGFWCPPLIFTNLITFSAHFPSIGKSEQLKELDSLDTEKAFLLHDEANSDHDAKDKKRLCGGNQRREFILRRWKKFWGAPVTVFLGNVILYFAFLSLFAYILLVDFKPPPPIGPSMAEVTLYFWVFTLALEELRQSFFTEGNTNIVKKFKLYVEDSWNKCDMVALVLFIAGVTCRMLTVSYNAGRTTLCLDFMVFALRLIHIFAINKQLGPKIIIVERMMKDVFFFLFFLTVWLIAYGVATQALLHPNETRVDWIFRNVLYRPYLQIFGQIPLDEIDEVRMVNRSCFSNQANMTNEDNLPYCINRYANWLVIMLLVVFLLVTNVLLLNLLIAMFSYTFQLVQGNTDIFWKFQRYNLIVEYHSRPALAPPFIIISHLNLFIRKIIKEPQHKQEHFEKHLPETLDQKLRIWESVQKENYLASLEKGKKESSTERLKKTSTKVDSLLKSISGLQEQEKRLVTLETRMKYCSDVLSWMIESFTQHNMHCSRPPPTYAGILILHQLSLQVR</sequence>
<evidence type="ECO:0000256" key="8">
    <source>
        <dbReference type="SAM" id="Phobius"/>
    </source>
</evidence>
<feature type="domain" description="TRPM SLOG" evidence="10">
    <location>
        <begin position="41"/>
        <end position="280"/>
    </location>
</feature>
<comment type="subcellular location">
    <subcellularLocation>
        <location evidence="1">Membrane</location>
        <topology evidence="1">Multi-pass membrane protein</topology>
    </subcellularLocation>
</comment>
<evidence type="ECO:0000256" key="2">
    <source>
        <dbReference type="ARBA" id="ARBA00022448"/>
    </source>
</evidence>
<evidence type="ECO:0000256" key="6">
    <source>
        <dbReference type="ARBA" id="ARBA00023136"/>
    </source>
</evidence>
<evidence type="ECO:0000313" key="13">
    <source>
        <dbReference type="Proteomes" id="UP000287033"/>
    </source>
</evidence>
<evidence type="ECO:0000259" key="9">
    <source>
        <dbReference type="Pfam" id="PF00520"/>
    </source>
</evidence>
<evidence type="ECO:0000256" key="5">
    <source>
        <dbReference type="ARBA" id="ARBA00023065"/>
    </source>
</evidence>